<name>A0AAE3GQD0_9CYAN</name>
<reference evidence="3" key="1">
    <citation type="submission" date="2022-06" db="EMBL/GenBank/DDBJ databases">
        <title>New cyanobacteria of genus Symplocastrum in benthos of Lake Baikal.</title>
        <authorList>
            <person name="Sorokovikova E."/>
            <person name="Tikhonova I."/>
            <person name="Krasnopeev A."/>
            <person name="Evseev P."/>
            <person name="Gladkikh A."/>
            <person name="Belykh O."/>
        </authorList>
    </citation>
    <scope>NUCLEOTIDE SEQUENCE</scope>
    <source>
        <strain evidence="3">BBK-W-15</strain>
    </source>
</reference>
<accession>A0AAE3GQD0</accession>
<sequence length="206" mass="20900">MNLTSIAKVSLAAAALSVASIAANLAPAQAALLNLCFAGVDLGTGATGCAKFTIDTSVQDENPAIGEGFFLDAVTNLSVNGVTIPFDLSIIQTEYNPGTNSTSWFLGGEQNTDSFISFLNFLDTNGNLANALSPNLSDYNFGGSVLGAPFAGILATNPDLNGGNATSMALTGLNDPTCVPEPGTVVSLLGLGMLGATSVMKRKMKG</sequence>
<gene>
    <name evidence="3" type="ORF">NJ959_06510</name>
</gene>
<feature type="domain" description="Ice-binding protein C-terminal" evidence="2">
    <location>
        <begin position="179"/>
        <end position="202"/>
    </location>
</feature>
<dbReference type="NCBIfam" id="TIGR02595">
    <property type="entry name" value="PEP_CTERM"/>
    <property type="match status" value="1"/>
</dbReference>
<feature type="signal peptide" evidence="1">
    <location>
        <begin position="1"/>
        <end position="30"/>
    </location>
</feature>
<proteinExistence type="predicted"/>
<keyword evidence="1" id="KW-0732">Signal</keyword>
<dbReference type="InterPro" id="IPR013424">
    <property type="entry name" value="Ice-binding_C"/>
</dbReference>
<protein>
    <submittedName>
        <fullName evidence="3">PEP-CTERM sorting domain-containing protein</fullName>
    </submittedName>
</protein>
<dbReference type="Proteomes" id="UP001204953">
    <property type="component" value="Unassembled WGS sequence"/>
</dbReference>
<evidence type="ECO:0000313" key="3">
    <source>
        <dbReference type="EMBL" id="MCP2728127.1"/>
    </source>
</evidence>
<dbReference type="RefSeq" id="WP_254010930.1">
    <property type="nucleotide sequence ID" value="NZ_JAMZMM010000040.1"/>
</dbReference>
<dbReference type="EMBL" id="JAMZMM010000040">
    <property type="protein sequence ID" value="MCP2728127.1"/>
    <property type="molecule type" value="Genomic_DNA"/>
</dbReference>
<evidence type="ECO:0000256" key="1">
    <source>
        <dbReference type="SAM" id="SignalP"/>
    </source>
</evidence>
<feature type="chain" id="PRO_5041975443" evidence="1">
    <location>
        <begin position="31"/>
        <end position="206"/>
    </location>
</feature>
<organism evidence="3 4">
    <name type="scientific">Limnofasciculus baicalensis BBK-W-15</name>
    <dbReference type="NCBI Taxonomy" id="2699891"/>
    <lineage>
        <taxon>Bacteria</taxon>
        <taxon>Bacillati</taxon>
        <taxon>Cyanobacteriota</taxon>
        <taxon>Cyanophyceae</taxon>
        <taxon>Coleofasciculales</taxon>
        <taxon>Coleofasciculaceae</taxon>
        <taxon>Limnofasciculus</taxon>
        <taxon>Limnofasciculus baicalensis</taxon>
    </lineage>
</organism>
<keyword evidence="4" id="KW-1185">Reference proteome</keyword>
<dbReference type="AlphaFoldDB" id="A0AAE3GQD0"/>
<evidence type="ECO:0000313" key="4">
    <source>
        <dbReference type="Proteomes" id="UP001204953"/>
    </source>
</evidence>
<comment type="caution">
    <text evidence="3">The sequence shown here is derived from an EMBL/GenBank/DDBJ whole genome shotgun (WGS) entry which is preliminary data.</text>
</comment>
<dbReference type="Pfam" id="PF07589">
    <property type="entry name" value="PEP-CTERM"/>
    <property type="match status" value="1"/>
</dbReference>
<evidence type="ECO:0000259" key="2">
    <source>
        <dbReference type="Pfam" id="PF07589"/>
    </source>
</evidence>